<evidence type="ECO:0000256" key="1">
    <source>
        <dbReference type="ARBA" id="ARBA00004308"/>
    </source>
</evidence>
<dbReference type="GO" id="GO:0012505">
    <property type="term" value="C:endomembrane system"/>
    <property type="evidence" value="ECO:0007669"/>
    <property type="project" value="UniProtKB-SubCell"/>
</dbReference>
<dbReference type="OMA" id="INNFCLP"/>
<dbReference type="EMBL" id="KE124218">
    <property type="protein sequence ID" value="EPB81065.1"/>
    <property type="molecule type" value="Genomic_DNA"/>
</dbReference>
<dbReference type="Proteomes" id="UP000014254">
    <property type="component" value="Unassembled WGS sequence"/>
</dbReference>
<evidence type="ECO:0000313" key="7">
    <source>
        <dbReference type="Proteomes" id="UP000014254"/>
    </source>
</evidence>
<evidence type="ECO:0000256" key="4">
    <source>
        <dbReference type="ARBA" id="ARBA00023136"/>
    </source>
</evidence>
<accession>S2JMR9</accession>
<dbReference type="GO" id="GO:0005778">
    <property type="term" value="C:peroxisomal membrane"/>
    <property type="evidence" value="ECO:0007669"/>
    <property type="project" value="UniProtKB-ARBA"/>
</dbReference>
<name>S2JMR9_MUCC1</name>
<comment type="subcellular location">
    <subcellularLocation>
        <location evidence="1">Endomembrane system</location>
    </subcellularLocation>
</comment>
<protein>
    <recommendedName>
        <fullName evidence="5">TECPR1-like DysF domain-containing protein</fullName>
    </recommendedName>
</protein>
<dbReference type="VEuPathDB" id="FungiDB:HMPREF1544_12244"/>
<dbReference type="AlphaFoldDB" id="S2JMR9"/>
<dbReference type="InterPro" id="IPR052646">
    <property type="entry name" value="Peroxisomal_PEX28-32"/>
</dbReference>
<dbReference type="PANTHER" id="PTHR31679">
    <property type="entry name" value="PEROXISOMAL MEMBRANE PROTEIN PEX30-RELATED"/>
    <property type="match status" value="1"/>
</dbReference>
<dbReference type="InParanoid" id="S2JMR9"/>
<keyword evidence="7" id="KW-1185">Reference proteome</keyword>
<dbReference type="OrthoDB" id="5586090at2759"/>
<evidence type="ECO:0000313" key="6">
    <source>
        <dbReference type="EMBL" id="EPB81065.1"/>
    </source>
</evidence>
<dbReference type="STRING" id="1220926.S2JMR9"/>
<evidence type="ECO:0000256" key="2">
    <source>
        <dbReference type="ARBA" id="ARBA00022692"/>
    </source>
</evidence>
<evidence type="ECO:0000259" key="5">
    <source>
        <dbReference type="Pfam" id="PF06398"/>
    </source>
</evidence>
<feature type="domain" description="TECPR1-like DysF" evidence="5">
    <location>
        <begin position="20"/>
        <end position="147"/>
    </location>
</feature>
<evidence type="ECO:0000256" key="3">
    <source>
        <dbReference type="ARBA" id="ARBA00022989"/>
    </source>
</evidence>
<keyword evidence="4" id="KW-0472">Membrane</keyword>
<keyword evidence="3" id="KW-1133">Transmembrane helix</keyword>
<gene>
    <name evidence="6" type="ORF">HMPREF1544_12244</name>
</gene>
<organism evidence="6 7">
    <name type="scientific">Mucor circinelloides f. circinelloides (strain 1006PhL)</name>
    <name type="common">Mucormycosis agent</name>
    <name type="synonym">Calyptromyces circinelloides</name>
    <dbReference type="NCBI Taxonomy" id="1220926"/>
    <lineage>
        <taxon>Eukaryota</taxon>
        <taxon>Fungi</taxon>
        <taxon>Fungi incertae sedis</taxon>
        <taxon>Mucoromycota</taxon>
        <taxon>Mucoromycotina</taxon>
        <taxon>Mucoromycetes</taxon>
        <taxon>Mucorales</taxon>
        <taxon>Mucorineae</taxon>
        <taxon>Mucoraceae</taxon>
        <taxon>Mucor</taxon>
    </lineage>
</organism>
<reference evidence="7" key="1">
    <citation type="submission" date="2013-05" db="EMBL/GenBank/DDBJ databases">
        <title>The Genome sequence of Mucor circinelloides f. circinelloides 1006PhL.</title>
        <authorList>
            <consortium name="The Broad Institute Genomics Platform"/>
            <person name="Cuomo C."/>
            <person name="Earl A."/>
            <person name="Findley K."/>
            <person name="Lee S.C."/>
            <person name="Walker B."/>
            <person name="Young S."/>
            <person name="Zeng Q."/>
            <person name="Gargeya S."/>
            <person name="Fitzgerald M."/>
            <person name="Haas B."/>
            <person name="Abouelleil A."/>
            <person name="Allen A.W."/>
            <person name="Alvarado L."/>
            <person name="Arachchi H.M."/>
            <person name="Berlin A.M."/>
            <person name="Chapman S.B."/>
            <person name="Gainer-Dewar J."/>
            <person name="Goldberg J."/>
            <person name="Griggs A."/>
            <person name="Gujja S."/>
            <person name="Hansen M."/>
            <person name="Howarth C."/>
            <person name="Imamovic A."/>
            <person name="Ireland A."/>
            <person name="Larimer J."/>
            <person name="McCowan C."/>
            <person name="Murphy C."/>
            <person name="Pearson M."/>
            <person name="Poon T.W."/>
            <person name="Priest M."/>
            <person name="Roberts A."/>
            <person name="Saif S."/>
            <person name="Shea T."/>
            <person name="Sisk P."/>
            <person name="Sykes S."/>
            <person name="Wortman J."/>
            <person name="Nusbaum C."/>
            <person name="Birren B."/>
        </authorList>
    </citation>
    <scope>NUCLEOTIDE SEQUENCE [LARGE SCALE GENOMIC DNA]</scope>
    <source>
        <strain evidence="7">1006PhL</strain>
    </source>
</reference>
<keyword evidence="2" id="KW-0812">Transmembrane</keyword>
<dbReference type="Pfam" id="PF06398">
    <property type="entry name" value="Pex24p"/>
    <property type="match status" value="1"/>
</dbReference>
<dbReference type="PANTHER" id="PTHR31679:SF2">
    <property type="entry name" value="PEROXISOMAL MEMBRANE PROTEIN PEX30-RELATED"/>
    <property type="match status" value="1"/>
</dbReference>
<proteinExistence type="predicted"/>
<dbReference type="InterPro" id="IPR010482">
    <property type="entry name" value="TECPR1-like_DysF"/>
</dbReference>
<sequence>MACVRAILPLISSMVKGSAANSSLIKGEQAETQKMYRFELYHHQRWWFPTGWSNLLLPQDRAVWTDAHLETTPSINNFCLPPKTTSTLPETNQQKIVSWTWVDPEWSRYQDTTTDKNGWEYGNWHWKQWSPQSIGLGICTRRQKWYRDAQRTEYLIQLPPDHYRQQQQQQEDAAFCDNQSTTTNNSSIMTPVDPIIVSFDNKGERMLRRRSSNLSSKSVTFNETLEVCCSSSPSADDLYSKYCKSPKPQTFERFSI</sequence>
<dbReference type="GO" id="GO:0007031">
    <property type="term" value="P:peroxisome organization"/>
    <property type="evidence" value="ECO:0007669"/>
    <property type="project" value="TreeGrafter"/>
</dbReference>